<dbReference type="RefSeq" id="WP_166668859.1">
    <property type="nucleotide sequence ID" value="NZ_SOQX01000007.1"/>
</dbReference>
<evidence type="ECO:0000313" key="2">
    <source>
        <dbReference type="EMBL" id="TDX99614.1"/>
    </source>
</evidence>
<keyword evidence="3" id="KW-1185">Reference proteome</keyword>
<name>A0A4V3H3K3_9GAMM</name>
<feature type="domain" description="PilZ" evidence="1">
    <location>
        <begin position="2"/>
        <end position="90"/>
    </location>
</feature>
<gene>
    <name evidence="2" type="ORF">EDC23_2399</name>
</gene>
<dbReference type="InterPro" id="IPR009875">
    <property type="entry name" value="PilZ_domain"/>
</dbReference>
<proteinExistence type="predicted"/>
<dbReference type="Pfam" id="PF07238">
    <property type="entry name" value="PilZ"/>
    <property type="match status" value="1"/>
</dbReference>
<dbReference type="SUPFAM" id="SSF141371">
    <property type="entry name" value="PilZ domain-like"/>
    <property type="match status" value="1"/>
</dbReference>
<dbReference type="AlphaFoldDB" id="A0A4V3H3K3"/>
<dbReference type="EMBL" id="SOQX01000007">
    <property type="protein sequence ID" value="TDX99614.1"/>
    <property type="molecule type" value="Genomic_DNA"/>
</dbReference>
<dbReference type="Gene3D" id="2.40.10.220">
    <property type="entry name" value="predicted glycosyltransferase like domains"/>
    <property type="match status" value="1"/>
</dbReference>
<evidence type="ECO:0000313" key="3">
    <source>
        <dbReference type="Proteomes" id="UP000294914"/>
    </source>
</evidence>
<reference evidence="2 3" key="1">
    <citation type="submission" date="2019-03" db="EMBL/GenBank/DDBJ databases">
        <title>Genomic Encyclopedia of Type Strains, Phase IV (KMG-IV): sequencing the most valuable type-strain genomes for metagenomic binning, comparative biology and taxonomic classification.</title>
        <authorList>
            <person name="Goeker M."/>
        </authorList>
    </citation>
    <scope>NUCLEOTIDE SEQUENCE [LARGE SCALE GENOMIC DNA]</scope>
    <source>
        <strain evidence="2 3">DSM 16326</strain>
    </source>
</reference>
<sequence>MEKRQHRRIPFRRTVHLVNHRGDEQVLESSDFSLSGMAMVSQRPAQVGEKVRLRFRVNTLGESRELNLQAEIRHVDPAANNFRLGVSFLN</sequence>
<comment type="caution">
    <text evidence="2">The sequence shown here is derived from an EMBL/GenBank/DDBJ whole genome shotgun (WGS) entry which is preliminary data.</text>
</comment>
<evidence type="ECO:0000259" key="1">
    <source>
        <dbReference type="Pfam" id="PF07238"/>
    </source>
</evidence>
<protein>
    <submittedName>
        <fullName evidence="2">PilZ domain-containing protein</fullName>
    </submittedName>
</protein>
<dbReference type="Proteomes" id="UP000294914">
    <property type="component" value="Unassembled WGS sequence"/>
</dbReference>
<accession>A0A4V3H3K3</accession>
<organism evidence="2 3">
    <name type="scientific">Thiohalophilus thiocyanatoxydans</name>
    <dbReference type="NCBI Taxonomy" id="381308"/>
    <lineage>
        <taxon>Bacteria</taxon>
        <taxon>Pseudomonadati</taxon>
        <taxon>Pseudomonadota</taxon>
        <taxon>Gammaproteobacteria</taxon>
        <taxon>Thiohalomonadales</taxon>
        <taxon>Thiohalophilaceae</taxon>
        <taxon>Thiohalophilus</taxon>
    </lineage>
</organism>
<dbReference type="GO" id="GO:0035438">
    <property type="term" value="F:cyclic-di-GMP binding"/>
    <property type="evidence" value="ECO:0007669"/>
    <property type="project" value="InterPro"/>
</dbReference>